<keyword evidence="10" id="KW-0406">Ion transport</keyword>
<keyword evidence="4 10" id="KW-1133">Transmembrane helix</keyword>
<feature type="transmembrane region" description="Helical" evidence="10">
    <location>
        <begin position="32"/>
        <end position="55"/>
    </location>
</feature>
<dbReference type="Pfam" id="PF02537">
    <property type="entry name" value="CRCB"/>
    <property type="match status" value="1"/>
</dbReference>
<dbReference type="InterPro" id="IPR003691">
    <property type="entry name" value="FluC"/>
</dbReference>
<evidence type="ECO:0000256" key="2">
    <source>
        <dbReference type="ARBA" id="ARBA00022475"/>
    </source>
</evidence>
<name>A0ABW2NDE8_9BACL</name>
<comment type="caution">
    <text evidence="11">The sequence shown here is derived from an EMBL/GenBank/DDBJ whole genome shotgun (WGS) entry which is preliminary data.</text>
</comment>
<evidence type="ECO:0000313" key="12">
    <source>
        <dbReference type="Proteomes" id="UP001596483"/>
    </source>
</evidence>
<keyword evidence="5 10" id="KW-0472">Membrane</keyword>
<dbReference type="PANTHER" id="PTHR28259:SF1">
    <property type="entry name" value="FLUORIDE EXPORT PROTEIN 1-RELATED"/>
    <property type="match status" value="1"/>
</dbReference>
<keyword evidence="10" id="KW-0915">Sodium</keyword>
<keyword evidence="12" id="KW-1185">Reference proteome</keyword>
<evidence type="ECO:0000256" key="5">
    <source>
        <dbReference type="ARBA" id="ARBA00023136"/>
    </source>
</evidence>
<accession>A0ABW2NDE8</accession>
<dbReference type="Proteomes" id="UP001596483">
    <property type="component" value="Unassembled WGS sequence"/>
</dbReference>
<evidence type="ECO:0000256" key="1">
    <source>
        <dbReference type="ARBA" id="ARBA00004651"/>
    </source>
</evidence>
<feature type="binding site" evidence="10">
    <location>
        <position position="72"/>
    </location>
    <ligand>
        <name>Na(+)</name>
        <dbReference type="ChEBI" id="CHEBI:29101"/>
        <note>structural</note>
    </ligand>
</feature>
<keyword evidence="10" id="KW-0479">Metal-binding</keyword>
<sequence>MKEWMAVGLAGMAGAVSRTAISHVIPHTGGIPYPTLLVNLSGAFLLCALIAAAPFRSPWKAAVQTGFLGSFTTFSALSAELSGMMADEQWGTAFIYGLLSVGGGLLSGLAGQRFGKGRVKP</sequence>
<keyword evidence="3 10" id="KW-0812">Transmembrane</keyword>
<evidence type="ECO:0000256" key="10">
    <source>
        <dbReference type="HAMAP-Rule" id="MF_00454"/>
    </source>
</evidence>
<reference evidence="12" key="1">
    <citation type="journal article" date="2019" name="Int. J. Syst. Evol. Microbiol.">
        <title>The Global Catalogue of Microorganisms (GCM) 10K type strain sequencing project: providing services to taxonomists for standard genome sequencing and annotation.</title>
        <authorList>
            <consortium name="The Broad Institute Genomics Platform"/>
            <consortium name="The Broad Institute Genome Sequencing Center for Infectious Disease"/>
            <person name="Wu L."/>
            <person name="Ma J."/>
        </authorList>
    </citation>
    <scope>NUCLEOTIDE SEQUENCE [LARGE SCALE GENOMIC DNA]</scope>
    <source>
        <strain evidence="12">JCM 4738</strain>
    </source>
</reference>
<keyword evidence="6 10" id="KW-0407">Ion channel</keyword>
<protein>
    <recommendedName>
        <fullName evidence="10">Fluoride-specific ion channel FluC</fullName>
    </recommendedName>
</protein>
<gene>
    <name evidence="10" type="primary">fluC</name>
    <name evidence="10" type="synonym">crcB</name>
    <name evidence="11" type="ORF">ACFQQH_04830</name>
</gene>
<evidence type="ECO:0000256" key="9">
    <source>
        <dbReference type="ARBA" id="ARBA00049940"/>
    </source>
</evidence>
<evidence type="ECO:0000256" key="6">
    <source>
        <dbReference type="ARBA" id="ARBA00023303"/>
    </source>
</evidence>
<comment type="similarity">
    <text evidence="7 10">Belongs to the fluoride channel Fluc/FEX (TC 1.A.43) family.</text>
</comment>
<keyword evidence="2 10" id="KW-1003">Cell membrane</keyword>
<keyword evidence="10" id="KW-0813">Transport</keyword>
<evidence type="ECO:0000256" key="3">
    <source>
        <dbReference type="ARBA" id="ARBA00022692"/>
    </source>
</evidence>
<dbReference type="RefSeq" id="WP_157297264.1">
    <property type="nucleotide sequence ID" value="NZ_JBHTCT010000011.1"/>
</dbReference>
<comment type="activity regulation">
    <text evidence="10">Na(+) is not transported, but it plays an essential structural role and its presence is essential for fluoride channel function.</text>
</comment>
<feature type="transmembrane region" description="Helical" evidence="10">
    <location>
        <begin position="92"/>
        <end position="111"/>
    </location>
</feature>
<comment type="catalytic activity">
    <reaction evidence="8">
        <text>fluoride(in) = fluoride(out)</text>
        <dbReference type="Rhea" id="RHEA:76159"/>
        <dbReference type="ChEBI" id="CHEBI:17051"/>
    </reaction>
    <physiologicalReaction direction="left-to-right" evidence="8">
        <dbReference type="Rhea" id="RHEA:76160"/>
    </physiologicalReaction>
</comment>
<organism evidence="11 12">
    <name type="scientific">Bhargavaea changchunensis</name>
    <dbReference type="NCBI Taxonomy" id="2134037"/>
    <lineage>
        <taxon>Bacteria</taxon>
        <taxon>Bacillati</taxon>
        <taxon>Bacillota</taxon>
        <taxon>Bacilli</taxon>
        <taxon>Bacillales</taxon>
        <taxon>Caryophanaceae</taxon>
        <taxon>Bhargavaea</taxon>
    </lineage>
</organism>
<evidence type="ECO:0000256" key="8">
    <source>
        <dbReference type="ARBA" id="ARBA00035585"/>
    </source>
</evidence>
<evidence type="ECO:0000256" key="7">
    <source>
        <dbReference type="ARBA" id="ARBA00035120"/>
    </source>
</evidence>
<dbReference type="HAMAP" id="MF_00454">
    <property type="entry name" value="FluC"/>
    <property type="match status" value="1"/>
</dbReference>
<comment type="function">
    <text evidence="9 10">Fluoride-specific ion channel. Important for reducing fluoride concentration in the cell, thus reducing its toxicity.</text>
</comment>
<comment type="caution">
    <text evidence="10">Lacks conserved residue(s) required for the propagation of feature annotation.</text>
</comment>
<comment type="subcellular location">
    <subcellularLocation>
        <location evidence="1 10">Cell membrane</location>
        <topology evidence="1 10">Multi-pass membrane protein</topology>
    </subcellularLocation>
</comment>
<dbReference type="PANTHER" id="PTHR28259">
    <property type="entry name" value="FLUORIDE EXPORT PROTEIN 1-RELATED"/>
    <property type="match status" value="1"/>
</dbReference>
<feature type="binding site" evidence="10">
    <location>
        <position position="69"/>
    </location>
    <ligand>
        <name>Na(+)</name>
        <dbReference type="ChEBI" id="CHEBI:29101"/>
        <note>structural</note>
    </ligand>
</feature>
<proteinExistence type="inferred from homology"/>
<evidence type="ECO:0000313" key="11">
    <source>
        <dbReference type="EMBL" id="MFC7364449.1"/>
    </source>
</evidence>
<evidence type="ECO:0000256" key="4">
    <source>
        <dbReference type="ARBA" id="ARBA00022989"/>
    </source>
</evidence>
<dbReference type="EMBL" id="JBHTCT010000011">
    <property type="protein sequence ID" value="MFC7364449.1"/>
    <property type="molecule type" value="Genomic_DNA"/>
</dbReference>